<dbReference type="GO" id="GO:0016853">
    <property type="term" value="F:isomerase activity"/>
    <property type="evidence" value="ECO:0007669"/>
    <property type="project" value="UniProtKB-KW"/>
</dbReference>
<dbReference type="EMBL" id="JAICCE010000003">
    <property type="protein sequence ID" value="KAG9279571.1"/>
    <property type="molecule type" value="Genomic_DNA"/>
</dbReference>
<reference evidence="1 2" key="1">
    <citation type="submission" date="2021-07" db="EMBL/GenBank/DDBJ databases">
        <authorList>
            <person name="Imarazene B."/>
            <person name="Zahm M."/>
            <person name="Klopp C."/>
            <person name="Cabau C."/>
            <person name="Beille S."/>
            <person name="Jouanno E."/>
            <person name="Castinel A."/>
            <person name="Lluch J."/>
            <person name="Gil L."/>
            <person name="Kuchtly C."/>
            <person name="Lopez Roques C."/>
            <person name="Donnadieu C."/>
            <person name="Parrinello H."/>
            <person name="Journot L."/>
            <person name="Du K."/>
            <person name="Schartl M."/>
            <person name="Retaux S."/>
            <person name="Guiguen Y."/>
        </authorList>
    </citation>
    <scope>NUCLEOTIDE SEQUENCE [LARGE SCALE GENOMIC DNA]</scope>
    <source>
        <strain evidence="1">Pach_M1</strain>
        <tissue evidence="1">Testis</tissue>
    </source>
</reference>
<dbReference type="Proteomes" id="UP000752171">
    <property type="component" value="Unassembled WGS sequence"/>
</dbReference>
<proteinExistence type="predicted"/>
<evidence type="ECO:0000313" key="2">
    <source>
        <dbReference type="Proteomes" id="UP000752171"/>
    </source>
</evidence>
<name>A0A8T2MFC7_ASTMX</name>
<organism evidence="1 2">
    <name type="scientific">Astyanax mexicanus</name>
    <name type="common">Blind cave fish</name>
    <name type="synonym">Astyanax fasciatus mexicanus</name>
    <dbReference type="NCBI Taxonomy" id="7994"/>
    <lineage>
        <taxon>Eukaryota</taxon>
        <taxon>Metazoa</taxon>
        <taxon>Chordata</taxon>
        <taxon>Craniata</taxon>
        <taxon>Vertebrata</taxon>
        <taxon>Euteleostomi</taxon>
        <taxon>Actinopterygii</taxon>
        <taxon>Neopterygii</taxon>
        <taxon>Teleostei</taxon>
        <taxon>Ostariophysi</taxon>
        <taxon>Characiformes</taxon>
        <taxon>Characoidei</taxon>
        <taxon>Acestrorhamphidae</taxon>
        <taxon>Acestrorhamphinae</taxon>
        <taxon>Astyanax</taxon>
    </lineage>
</organism>
<evidence type="ECO:0000313" key="1">
    <source>
        <dbReference type="EMBL" id="KAG9279571.1"/>
    </source>
</evidence>
<sequence>MEEKWDTIYAFLAVGTYPNAYNKSQRQNLRRYASKFQVKDGDLFFEMKRKVIKKKGLCSRSFIPAQSVDTRVS</sequence>
<accession>A0A8T2MFC7</accession>
<comment type="caution">
    <text evidence="1">The sequence shown here is derived from an EMBL/GenBank/DDBJ whole genome shotgun (WGS) entry which is preliminary data.</text>
</comment>
<keyword evidence="1" id="KW-0413">Isomerase</keyword>
<dbReference type="AlphaFoldDB" id="A0A8T2MFC7"/>
<gene>
    <name evidence="1" type="ORF">AMEX_G5105</name>
</gene>
<protein>
    <submittedName>
        <fullName evidence="1">Xylose isomerase isoform X1</fullName>
    </submittedName>
</protein>